<organism evidence="2 3">
    <name type="scientific">OM182 bacterium BACL3 MAG-120619-bin3</name>
    <dbReference type="NCBI Taxonomy" id="1655593"/>
    <lineage>
        <taxon>Bacteria</taxon>
        <taxon>Pseudomonadati</taxon>
        <taxon>Pseudomonadota</taxon>
        <taxon>Gammaproteobacteria</taxon>
        <taxon>OMG group</taxon>
        <taxon>OM182 clade</taxon>
    </lineage>
</organism>
<gene>
    <name evidence="2" type="ORF">ABR85_07565</name>
</gene>
<dbReference type="AlphaFoldDB" id="A0A0R2TA59"/>
<name>A0A0R2TA59_9GAMM</name>
<dbReference type="InterPro" id="IPR011004">
    <property type="entry name" value="Trimer_LpxA-like_sf"/>
</dbReference>
<dbReference type="SUPFAM" id="SSF51161">
    <property type="entry name" value="Trimeric LpxA-like enzymes"/>
    <property type="match status" value="1"/>
</dbReference>
<keyword evidence="1" id="KW-0732">Signal</keyword>
<evidence type="ECO:0008006" key="4">
    <source>
        <dbReference type="Google" id="ProtNLM"/>
    </source>
</evidence>
<evidence type="ECO:0000256" key="1">
    <source>
        <dbReference type="SAM" id="SignalP"/>
    </source>
</evidence>
<evidence type="ECO:0000313" key="3">
    <source>
        <dbReference type="Proteomes" id="UP000051242"/>
    </source>
</evidence>
<feature type="signal peptide" evidence="1">
    <location>
        <begin position="1"/>
        <end position="27"/>
    </location>
</feature>
<sequence length="228" mass="24471">MPFHTNHNIRLAAASLLALLLSSYLFANNGHAEELREISKVNGGIRIAASEQVGEVSSVNGGIDIGRNARATSVETVNGGIEIDDGAEIDSAETVNGGIRVDDNVIVRRSLETTNGGIRVGSGSKVGGTIETVNGKITLDNTHVGDSVITTNGDVLIRNGSVIEGDVVFEGRRRSWTRWFNWGNKTPDLVIDADADAEVKGDIRLYHEVTLKIAEGARVGDIKRHYRD</sequence>
<dbReference type="Proteomes" id="UP000051242">
    <property type="component" value="Unassembled WGS sequence"/>
</dbReference>
<protein>
    <recommendedName>
        <fullName evidence="4">Polymer-forming cytoskeletal protein</fullName>
    </recommendedName>
</protein>
<comment type="caution">
    <text evidence="2">The sequence shown here is derived from an EMBL/GenBank/DDBJ whole genome shotgun (WGS) entry which is preliminary data.</text>
</comment>
<feature type="chain" id="PRO_5006424559" description="Polymer-forming cytoskeletal protein" evidence="1">
    <location>
        <begin position="28"/>
        <end position="228"/>
    </location>
</feature>
<evidence type="ECO:0000313" key="2">
    <source>
        <dbReference type="EMBL" id="KRO82315.1"/>
    </source>
</evidence>
<reference evidence="2 3" key="1">
    <citation type="submission" date="2015-10" db="EMBL/GenBank/DDBJ databases">
        <title>Metagenome-Assembled Genomes uncover a global brackish microbiome.</title>
        <authorList>
            <person name="Hugerth L.W."/>
            <person name="Larsson J."/>
            <person name="Alneberg J."/>
            <person name="Lindh M.V."/>
            <person name="Legrand C."/>
            <person name="Pinhassi J."/>
            <person name="Andersson A.F."/>
        </authorList>
    </citation>
    <scope>NUCLEOTIDE SEQUENCE [LARGE SCALE GENOMIC DNA]</scope>
    <source>
        <strain evidence="2">BACL22 MAG-120619-bin3</strain>
    </source>
</reference>
<proteinExistence type="predicted"/>
<accession>A0A0R2TA59</accession>
<dbReference type="EMBL" id="LICD01000042">
    <property type="protein sequence ID" value="KRO82315.1"/>
    <property type="molecule type" value="Genomic_DNA"/>
</dbReference>